<dbReference type="Proteomes" id="UP000267606">
    <property type="component" value="Unassembled WGS sequence"/>
</dbReference>
<dbReference type="GO" id="GO:0017070">
    <property type="term" value="F:U6 snRNA binding"/>
    <property type="evidence" value="ECO:0007669"/>
    <property type="project" value="TreeGrafter"/>
</dbReference>
<keyword evidence="4" id="KW-1185">Reference proteome</keyword>
<evidence type="ECO:0000313" key="4">
    <source>
        <dbReference type="Proteomes" id="UP000267606"/>
    </source>
</evidence>
<dbReference type="Pfam" id="PF08082">
    <property type="entry name" value="PRO8NT"/>
    <property type="match status" value="1"/>
</dbReference>
<dbReference type="GO" id="GO:0000244">
    <property type="term" value="P:spliceosomal tri-snRNP complex assembly"/>
    <property type="evidence" value="ECO:0007669"/>
    <property type="project" value="TreeGrafter"/>
</dbReference>
<evidence type="ECO:0000313" key="3">
    <source>
        <dbReference type="EMBL" id="VDP16354.1"/>
    </source>
</evidence>
<dbReference type="GO" id="GO:0030623">
    <property type="term" value="F:U5 snRNA binding"/>
    <property type="evidence" value="ECO:0007669"/>
    <property type="project" value="TreeGrafter"/>
</dbReference>
<accession>A0A183I3H8</accession>
<dbReference type="AlphaFoldDB" id="A0A183I3H8"/>
<feature type="region of interest" description="Disordered" evidence="1">
    <location>
        <begin position="15"/>
        <end position="38"/>
    </location>
</feature>
<dbReference type="STRING" id="387005.A0A183I3H8"/>
<dbReference type="GO" id="GO:0030620">
    <property type="term" value="F:U2 snRNA binding"/>
    <property type="evidence" value="ECO:0007669"/>
    <property type="project" value="TreeGrafter"/>
</dbReference>
<dbReference type="GO" id="GO:0005682">
    <property type="term" value="C:U5 snRNP"/>
    <property type="evidence" value="ECO:0007669"/>
    <property type="project" value="TreeGrafter"/>
</dbReference>
<dbReference type="GO" id="GO:0030619">
    <property type="term" value="F:U1 snRNA binding"/>
    <property type="evidence" value="ECO:0007669"/>
    <property type="project" value="TreeGrafter"/>
</dbReference>
<organism evidence="5">
    <name type="scientific">Onchocerca flexuosa</name>
    <dbReference type="NCBI Taxonomy" id="387005"/>
    <lineage>
        <taxon>Eukaryota</taxon>
        <taxon>Metazoa</taxon>
        <taxon>Ecdysozoa</taxon>
        <taxon>Nematoda</taxon>
        <taxon>Chromadorea</taxon>
        <taxon>Rhabditida</taxon>
        <taxon>Spirurina</taxon>
        <taxon>Spiruromorpha</taxon>
        <taxon>Filarioidea</taxon>
        <taxon>Onchocercidae</taxon>
        <taxon>Onchocerca</taxon>
    </lineage>
</organism>
<dbReference type="PANTHER" id="PTHR11140:SF0">
    <property type="entry name" value="PRE-MRNA-PROCESSING-SPLICING FACTOR 8"/>
    <property type="match status" value="1"/>
</dbReference>
<reference evidence="3 4" key="2">
    <citation type="submission" date="2018-11" db="EMBL/GenBank/DDBJ databases">
        <authorList>
            <consortium name="Pathogen Informatics"/>
        </authorList>
    </citation>
    <scope>NUCLEOTIDE SEQUENCE [LARGE SCALE GENOMIC DNA]</scope>
</reference>
<sequence length="384" mass="45124">MSLPASPAFVNITSQSGTFFQPPTQPQSGGHHAGPPQMLPENILEEKARKWKQLQSKRYAEKRKFGFVDSQKEDMPPEHVRKIIRDHGDMTSRKYRHDKRVYLGALKYMPHAVLKLLENMPMPWEQIRDVKVLYHITGAITFVNEIPRVIEPVYMAQWGTMWIMMRREKRDRRHFKRMRFPPFDDEEPPLDYADNILDVEPLEPIQMELDQDEDKTVAEWFYDHKPLSTTRFVNGTTYRRWAFSIPMMATLYRLANQLLTDLVDDNYFYLFDLKSFFTAKALNVAIPGGPKFEPLVKDLNALDEDWNEFNDINKVIIRAPIRTEYRIAFPFMYNNLINSLPVQVSWYHTPSVVFIKTEDPDLPAFYYDPLINPIAQLSAEKVTT</sequence>
<dbReference type="WBParaSite" id="OFLC_0001429801-mRNA-1">
    <property type="protein sequence ID" value="OFLC_0001429801-mRNA-1"/>
    <property type="gene ID" value="OFLC_0001429801"/>
</dbReference>
<evidence type="ECO:0000313" key="5">
    <source>
        <dbReference type="WBParaSite" id="OFLC_0001429801-mRNA-1"/>
    </source>
</evidence>
<dbReference type="PANTHER" id="PTHR11140">
    <property type="entry name" value="PRE-MRNA SPLICING FACTOR PRP8"/>
    <property type="match status" value="1"/>
</dbReference>
<feature type="compositionally biased region" description="Polar residues" evidence="1">
    <location>
        <begin position="15"/>
        <end position="28"/>
    </location>
</feature>
<dbReference type="InterPro" id="IPR012591">
    <property type="entry name" value="PRO8NT"/>
</dbReference>
<proteinExistence type="predicted"/>
<dbReference type="GO" id="GO:0097157">
    <property type="term" value="F:pre-mRNA intronic binding"/>
    <property type="evidence" value="ECO:0007669"/>
    <property type="project" value="TreeGrafter"/>
</dbReference>
<feature type="domain" description="PRO8NT" evidence="2">
    <location>
        <begin position="72"/>
        <end position="223"/>
    </location>
</feature>
<dbReference type="GO" id="GO:0071013">
    <property type="term" value="C:catalytic step 2 spliceosome"/>
    <property type="evidence" value="ECO:0007669"/>
    <property type="project" value="TreeGrafter"/>
</dbReference>
<evidence type="ECO:0000259" key="2">
    <source>
        <dbReference type="Pfam" id="PF08082"/>
    </source>
</evidence>
<dbReference type="EMBL" id="UZAJ01040741">
    <property type="protein sequence ID" value="VDP16354.1"/>
    <property type="molecule type" value="Genomic_DNA"/>
</dbReference>
<dbReference type="InterPro" id="IPR027652">
    <property type="entry name" value="PRP8"/>
</dbReference>
<evidence type="ECO:0000256" key="1">
    <source>
        <dbReference type="SAM" id="MobiDB-lite"/>
    </source>
</evidence>
<name>A0A183I3H8_9BILA</name>
<reference evidence="5" key="1">
    <citation type="submission" date="2016-06" db="UniProtKB">
        <authorList>
            <consortium name="WormBaseParasite"/>
        </authorList>
    </citation>
    <scope>IDENTIFICATION</scope>
</reference>
<gene>
    <name evidence="3" type="ORF">OFLC_LOCUS14290</name>
</gene>
<protein>
    <submittedName>
        <fullName evidence="5">PRO8NT domain-containing protein</fullName>
    </submittedName>
</protein>